<keyword evidence="2" id="KW-1185">Reference proteome</keyword>
<evidence type="ECO:0000313" key="2">
    <source>
        <dbReference type="Proteomes" id="UP000266673"/>
    </source>
</evidence>
<accession>A0A397V7I0</accession>
<dbReference type="SUPFAM" id="SSF81901">
    <property type="entry name" value="HCP-like"/>
    <property type="match status" value="1"/>
</dbReference>
<proteinExistence type="predicted"/>
<dbReference type="Gene3D" id="1.25.40.10">
    <property type="entry name" value="Tetratricopeptide repeat domain"/>
    <property type="match status" value="1"/>
</dbReference>
<dbReference type="EMBL" id="QKWP01000616">
    <property type="protein sequence ID" value="RIB17317.1"/>
    <property type="molecule type" value="Genomic_DNA"/>
</dbReference>
<dbReference type="OrthoDB" id="2415580at2759"/>
<dbReference type="Proteomes" id="UP000266673">
    <property type="component" value="Unassembled WGS sequence"/>
</dbReference>
<evidence type="ECO:0000313" key="1">
    <source>
        <dbReference type="EMBL" id="RIB17317.1"/>
    </source>
</evidence>
<name>A0A397V7I0_9GLOM</name>
<dbReference type="InterPro" id="IPR006597">
    <property type="entry name" value="Sel1-like"/>
</dbReference>
<comment type="caution">
    <text evidence="1">The sequence shown here is derived from an EMBL/GenBank/DDBJ whole genome shotgun (WGS) entry which is preliminary data.</text>
</comment>
<dbReference type="Pfam" id="PF08238">
    <property type="entry name" value="Sel1"/>
    <property type="match status" value="3"/>
</dbReference>
<organism evidence="1 2">
    <name type="scientific">Gigaspora rosea</name>
    <dbReference type="NCBI Taxonomy" id="44941"/>
    <lineage>
        <taxon>Eukaryota</taxon>
        <taxon>Fungi</taxon>
        <taxon>Fungi incertae sedis</taxon>
        <taxon>Mucoromycota</taxon>
        <taxon>Glomeromycotina</taxon>
        <taxon>Glomeromycetes</taxon>
        <taxon>Diversisporales</taxon>
        <taxon>Gigasporaceae</taxon>
        <taxon>Gigaspora</taxon>
    </lineage>
</organism>
<gene>
    <name evidence="1" type="ORF">C2G38_2187701</name>
</gene>
<dbReference type="InterPro" id="IPR011990">
    <property type="entry name" value="TPR-like_helical_dom_sf"/>
</dbReference>
<reference evidence="1 2" key="1">
    <citation type="submission" date="2018-06" db="EMBL/GenBank/DDBJ databases">
        <title>Comparative genomics reveals the genomic features of Rhizophagus irregularis, R. cerebriforme, R. diaphanum and Gigaspora rosea, and their symbiotic lifestyle signature.</title>
        <authorList>
            <person name="Morin E."/>
            <person name="San Clemente H."/>
            <person name="Chen E.C.H."/>
            <person name="De La Providencia I."/>
            <person name="Hainaut M."/>
            <person name="Kuo A."/>
            <person name="Kohler A."/>
            <person name="Murat C."/>
            <person name="Tang N."/>
            <person name="Roy S."/>
            <person name="Loubradou J."/>
            <person name="Henrissat B."/>
            <person name="Grigoriev I.V."/>
            <person name="Corradi N."/>
            <person name="Roux C."/>
            <person name="Martin F.M."/>
        </authorList>
    </citation>
    <scope>NUCLEOTIDE SEQUENCE [LARGE SCALE GENOMIC DNA]</scope>
    <source>
        <strain evidence="1 2">DAOM 194757</strain>
    </source>
</reference>
<protein>
    <submittedName>
        <fullName evidence="1">Uncharacterized protein</fullName>
    </submittedName>
</protein>
<sequence length="147" mass="17475">MHFVEKNGNKAFFLFNQASQSDSKYKDDAKYMLPKFYKSGWGGAEKDCKKAYDIYLELLKSKSDFQDDAKYCLAEKSRYQNNAEFWLAHCYDNGNGVTKNKDKALQLYLELLKSKEYRLKVCESLANYYKNEDDKKSYKYRKMQFDI</sequence>
<dbReference type="AlphaFoldDB" id="A0A397V7I0"/>